<comment type="caution">
    <text evidence="11">The sequence shown here is derived from an EMBL/GenBank/DDBJ whole genome shotgun (WGS) entry which is preliminary data.</text>
</comment>
<evidence type="ECO:0000256" key="7">
    <source>
        <dbReference type="PROSITE-ProRule" id="PRU00843"/>
    </source>
</evidence>
<dbReference type="InterPro" id="IPR036802">
    <property type="entry name" value="ATP-guanido_PTrfase_N_sf"/>
</dbReference>
<keyword evidence="3 7" id="KW-0547">Nucleotide-binding</keyword>
<dbReference type="CDD" id="cd00716">
    <property type="entry name" value="creatine_kinase_like"/>
    <property type="match status" value="1"/>
</dbReference>
<comment type="caution">
    <text evidence="7">Lacks conserved residue(s) required for the propagation of feature annotation.</text>
</comment>
<feature type="binding site" evidence="7">
    <location>
        <position position="267"/>
    </location>
    <ligand>
        <name>ATP</name>
        <dbReference type="ChEBI" id="CHEBI:30616"/>
    </ligand>
</feature>
<dbReference type="InterPro" id="IPR022414">
    <property type="entry name" value="ATP-guanido_PTrfase_cat"/>
</dbReference>
<dbReference type="FunFam" id="1.10.135.10:FF:000005">
    <property type="entry name" value="Glycocyamine kinase beta chain"/>
    <property type="match status" value="1"/>
</dbReference>
<dbReference type="PANTHER" id="PTHR11547">
    <property type="entry name" value="ARGININE OR CREATINE KINASE"/>
    <property type="match status" value="1"/>
</dbReference>
<evidence type="ECO:0000256" key="4">
    <source>
        <dbReference type="ARBA" id="ARBA00022777"/>
    </source>
</evidence>
<dbReference type="SUPFAM" id="SSF55931">
    <property type="entry name" value="Glutamine synthetase/guanido kinase"/>
    <property type="match status" value="1"/>
</dbReference>
<dbReference type="Gene3D" id="1.10.135.10">
    <property type="entry name" value="ATP:guanido phosphotransferase, N-terminal domain"/>
    <property type="match status" value="1"/>
</dbReference>
<keyword evidence="4 7" id="KW-0418">Kinase</keyword>
<dbReference type="PROSITE" id="PS51509">
    <property type="entry name" value="PHOSPHAGEN_KINASE_N"/>
    <property type="match status" value="1"/>
</dbReference>
<organism evidence="11 12">
    <name type="scientific">Bugula neritina</name>
    <name type="common">Brown bryozoan</name>
    <name type="synonym">Sertularia neritina</name>
    <dbReference type="NCBI Taxonomy" id="10212"/>
    <lineage>
        <taxon>Eukaryota</taxon>
        <taxon>Metazoa</taxon>
        <taxon>Spiralia</taxon>
        <taxon>Lophotrochozoa</taxon>
        <taxon>Bryozoa</taxon>
        <taxon>Gymnolaemata</taxon>
        <taxon>Cheilostomatida</taxon>
        <taxon>Flustrina</taxon>
        <taxon>Buguloidea</taxon>
        <taxon>Bugulidae</taxon>
        <taxon>Bugula</taxon>
    </lineage>
</organism>
<keyword evidence="5 7" id="KW-0067">ATP-binding</keyword>
<dbReference type="AlphaFoldDB" id="A0A7J7K0J7"/>
<proteinExistence type="inferred from homology"/>
<dbReference type="GO" id="GO:0046314">
    <property type="term" value="P:phosphocreatine biosynthetic process"/>
    <property type="evidence" value="ECO:0007669"/>
    <property type="project" value="InterPro"/>
</dbReference>
<comment type="similarity">
    <text evidence="1 6">Belongs to the ATP:guanido phosphotransferase family.</text>
</comment>
<dbReference type="GO" id="GO:0005615">
    <property type="term" value="C:extracellular space"/>
    <property type="evidence" value="ECO:0007669"/>
    <property type="project" value="TreeGrafter"/>
</dbReference>
<evidence type="ECO:0000256" key="5">
    <source>
        <dbReference type="ARBA" id="ARBA00022840"/>
    </source>
</evidence>
<evidence type="ECO:0000256" key="8">
    <source>
        <dbReference type="SAM" id="SignalP"/>
    </source>
</evidence>
<dbReference type="EMBL" id="VXIV02001638">
    <property type="protein sequence ID" value="KAF6031108.1"/>
    <property type="molecule type" value="Genomic_DNA"/>
</dbReference>
<dbReference type="GO" id="GO:0005524">
    <property type="term" value="F:ATP binding"/>
    <property type="evidence" value="ECO:0007669"/>
    <property type="project" value="UniProtKB-UniRule"/>
</dbReference>
<gene>
    <name evidence="11" type="ORF">EB796_010584</name>
</gene>
<evidence type="ECO:0000259" key="10">
    <source>
        <dbReference type="PROSITE" id="PS51510"/>
    </source>
</evidence>
<dbReference type="SUPFAM" id="SSF48034">
    <property type="entry name" value="Guanido kinase N-terminal domain"/>
    <property type="match status" value="1"/>
</dbReference>
<dbReference type="InterPro" id="IPR000749">
    <property type="entry name" value="ATP-guanido_PTrfase"/>
</dbReference>
<dbReference type="FunFam" id="3.30.590.10:FF:000002">
    <property type="entry name" value="Creatine kinase S-type, mitochondrial"/>
    <property type="match status" value="1"/>
</dbReference>
<feature type="binding site" evidence="7">
    <location>
        <begin position="351"/>
        <end position="356"/>
    </location>
    <ligand>
        <name>ATP</name>
        <dbReference type="ChEBI" id="CHEBI:30616"/>
    </ligand>
</feature>
<dbReference type="InterPro" id="IPR014746">
    <property type="entry name" value="Gln_synth/guanido_kin_cat_dom"/>
</dbReference>
<protein>
    <submittedName>
        <fullName evidence="11">CKMT2</fullName>
    </submittedName>
</protein>
<feature type="binding site" evidence="7">
    <location>
        <begin position="323"/>
        <end position="327"/>
    </location>
    <ligand>
        <name>ATP</name>
        <dbReference type="ChEBI" id="CHEBI:30616"/>
    </ligand>
</feature>
<dbReference type="GO" id="GO:0004111">
    <property type="term" value="F:creatine kinase activity"/>
    <property type="evidence" value="ECO:0007669"/>
    <property type="project" value="InterPro"/>
</dbReference>
<evidence type="ECO:0000256" key="6">
    <source>
        <dbReference type="PROSITE-ProRule" id="PRU00842"/>
    </source>
</evidence>
<keyword evidence="2 7" id="KW-0808">Transferase</keyword>
<evidence type="ECO:0000313" key="12">
    <source>
        <dbReference type="Proteomes" id="UP000593567"/>
    </source>
</evidence>
<feature type="signal peptide" evidence="8">
    <location>
        <begin position="1"/>
        <end position="21"/>
    </location>
</feature>
<sequence length="423" mass="47833">MSMSKMSRLVAVCSSIGLAAGGVAYTAYKGGEPVHARVTCSNQYKFPAGSNYPDILQHRNYMAQVLTPEMYNKLRSRTTPHGCTFDECIQPGVDNPSNPHFKEVGCIAGDEESYEVFSEFFDKVIDERHEGYKPWDKHIKDMDYTKLKGGCLDDKFVLSSRVRTGRAIRGLRLPPSCTRAERREVERVIVEALNTLHGEFKGRYYPLKKMAAEEHQKLVEEGFMFGKPTAPQYVAAGMTRDWPDARGLWANDSKNFLVWINERDHARIISMQKGGNIAQTFMRYCKGVNLLEQEISKKGWDFMWNEHLGYMATSPADLGTGMRAGVHIKIPMLSKDPRFDLFLQAMHLQKRGTGGTDSPIVDDVYDISNSQRLGKSEVELMQVLIKGVEDIIKMEKELIKGGTIDRLLPASVRDLYNKKNKTA</sequence>
<evidence type="ECO:0000256" key="3">
    <source>
        <dbReference type="ARBA" id="ARBA00022741"/>
    </source>
</evidence>
<evidence type="ECO:0000256" key="2">
    <source>
        <dbReference type="ARBA" id="ARBA00022679"/>
    </source>
</evidence>
<feature type="domain" description="Phosphagen kinase N-terminal" evidence="9">
    <location>
        <begin position="43"/>
        <end position="130"/>
    </location>
</feature>
<dbReference type="OrthoDB" id="430219at2759"/>
<evidence type="ECO:0000256" key="1">
    <source>
        <dbReference type="ARBA" id="ARBA00006798"/>
    </source>
</evidence>
<dbReference type="PANTHER" id="PTHR11547:SF57">
    <property type="entry name" value="PHOSPHAGEN KINASE C-TERMINAL DOMAIN-CONTAINING PROTEIN"/>
    <property type="match status" value="1"/>
</dbReference>
<name>A0A7J7K0J7_BUGNE</name>
<dbReference type="Pfam" id="PF00217">
    <property type="entry name" value="ATP-gua_Ptrans"/>
    <property type="match status" value="1"/>
</dbReference>
<dbReference type="Gene3D" id="3.30.590.10">
    <property type="entry name" value="Glutamine synthetase/guanido kinase, catalytic domain"/>
    <property type="match status" value="1"/>
</dbReference>
<feature type="binding site" evidence="7">
    <location>
        <begin position="159"/>
        <end position="163"/>
    </location>
    <ligand>
        <name>ATP</name>
        <dbReference type="ChEBI" id="CHEBI:30616"/>
    </ligand>
</feature>
<dbReference type="Pfam" id="PF02807">
    <property type="entry name" value="ATP-gua_PtransN"/>
    <property type="match status" value="1"/>
</dbReference>
<feature type="chain" id="PRO_5029603457" evidence="8">
    <location>
        <begin position="22"/>
        <end position="423"/>
    </location>
</feature>
<evidence type="ECO:0000259" key="9">
    <source>
        <dbReference type="PROSITE" id="PS51509"/>
    </source>
</evidence>
<reference evidence="11" key="1">
    <citation type="submission" date="2020-06" db="EMBL/GenBank/DDBJ databases">
        <title>Draft genome of Bugula neritina, a colonial animal packing powerful symbionts and potential medicines.</title>
        <authorList>
            <person name="Rayko M."/>
        </authorList>
    </citation>
    <scope>NUCLEOTIDE SEQUENCE [LARGE SCALE GENOMIC DNA]</scope>
    <source>
        <strain evidence="11">Kwan_BN1</strain>
    </source>
</reference>
<dbReference type="Proteomes" id="UP000593567">
    <property type="component" value="Unassembled WGS sequence"/>
</dbReference>
<accession>A0A7J7K0J7</accession>
<evidence type="ECO:0000313" key="11">
    <source>
        <dbReference type="EMBL" id="KAF6031108.1"/>
    </source>
</evidence>
<keyword evidence="12" id="KW-1185">Reference proteome</keyword>
<dbReference type="InterPro" id="IPR022413">
    <property type="entry name" value="ATP-guanido_PTrfase_N"/>
</dbReference>
<dbReference type="PROSITE" id="PS51510">
    <property type="entry name" value="PHOSPHAGEN_KINASE_C"/>
    <property type="match status" value="1"/>
</dbReference>
<feature type="domain" description="Phosphagen kinase C-terminal" evidence="10">
    <location>
        <begin position="156"/>
        <end position="398"/>
    </location>
</feature>
<keyword evidence="8" id="KW-0732">Signal</keyword>